<evidence type="ECO:0000256" key="1">
    <source>
        <dbReference type="ARBA" id="ARBA00008987"/>
    </source>
</evidence>
<dbReference type="PIRSF" id="PIRSF000077">
    <property type="entry name" value="Thioredoxin"/>
    <property type="match status" value="1"/>
</dbReference>
<dbReference type="Proteomes" id="UP000681340">
    <property type="component" value="Unassembled WGS sequence"/>
</dbReference>
<reference evidence="10" key="1">
    <citation type="submission" date="2021-03" db="EMBL/GenBank/DDBJ databases">
        <title>Whole genome shotgun sequence of Actinoplanes auranticolor NBRC 12245.</title>
        <authorList>
            <person name="Komaki H."/>
            <person name="Tamura T."/>
        </authorList>
    </citation>
    <scope>NUCLEOTIDE SEQUENCE</scope>
    <source>
        <strain evidence="10">NBRC 12245</strain>
    </source>
</reference>
<dbReference type="AlphaFoldDB" id="A0A919SFT2"/>
<dbReference type="SUPFAM" id="SSF52833">
    <property type="entry name" value="Thioredoxin-like"/>
    <property type="match status" value="1"/>
</dbReference>
<evidence type="ECO:0000256" key="5">
    <source>
        <dbReference type="ARBA" id="ARBA00023284"/>
    </source>
</evidence>
<feature type="active site" description="Nucleophile" evidence="7">
    <location>
        <position position="37"/>
    </location>
</feature>
<proteinExistence type="inferred from homology"/>
<feature type="site" description="Contributes to redox potential value" evidence="7">
    <location>
        <position position="36"/>
    </location>
</feature>
<comment type="similarity">
    <text evidence="1 6">Belongs to the thioredoxin family.</text>
</comment>
<feature type="disulfide bond" description="Redox-active" evidence="8">
    <location>
        <begin position="34"/>
        <end position="37"/>
    </location>
</feature>
<evidence type="ECO:0000313" key="10">
    <source>
        <dbReference type="EMBL" id="GIM70879.1"/>
    </source>
</evidence>
<evidence type="ECO:0000256" key="3">
    <source>
        <dbReference type="ARBA" id="ARBA00022982"/>
    </source>
</evidence>
<dbReference type="PRINTS" id="PR00421">
    <property type="entry name" value="THIOREDOXIN"/>
</dbReference>
<organism evidence="10 11">
    <name type="scientific">Actinoplanes auranticolor</name>
    <dbReference type="NCBI Taxonomy" id="47988"/>
    <lineage>
        <taxon>Bacteria</taxon>
        <taxon>Bacillati</taxon>
        <taxon>Actinomycetota</taxon>
        <taxon>Actinomycetes</taxon>
        <taxon>Micromonosporales</taxon>
        <taxon>Micromonosporaceae</taxon>
        <taxon>Actinoplanes</taxon>
    </lineage>
</organism>
<evidence type="ECO:0000256" key="7">
    <source>
        <dbReference type="PIRSR" id="PIRSR000077-1"/>
    </source>
</evidence>
<protein>
    <recommendedName>
        <fullName evidence="6">Thioredoxin</fullName>
    </recommendedName>
</protein>
<feature type="site" description="Deprotonates C-terminal active site Cys" evidence="7">
    <location>
        <position position="28"/>
    </location>
</feature>
<keyword evidence="4 8" id="KW-1015">Disulfide bond</keyword>
<dbReference type="PANTHER" id="PTHR45663:SF11">
    <property type="entry name" value="GEO12009P1"/>
    <property type="match status" value="1"/>
</dbReference>
<dbReference type="PROSITE" id="PS51352">
    <property type="entry name" value="THIOREDOXIN_2"/>
    <property type="match status" value="1"/>
</dbReference>
<dbReference type="InterPro" id="IPR036249">
    <property type="entry name" value="Thioredoxin-like_sf"/>
</dbReference>
<keyword evidence="5 8" id="KW-0676">Redox-active center</keyword>
<feature type="site" description="Contributes to redox potential value" evidence="7">
    <location>
        <position position="35"/>
    </location>
</feature>
<dbReference type="PROSITE" id="PS00194">
    <property type="entry name" value="THIOREDOXIN_1"/>
    <property type="match status" value="1"/>
</dbReference>
<keyword evidence="2" id="KW-0813">Transport</keyword>
<evidence type="ECO:0000313" key="11">
    <source>
        <dbReference type="Proteomes" id="UP000681340"/>
    </source>
</evidence>
<keyword evidence="3" id="KW-0249">Electron transport</keyword>
<dbReference type="GO" id="GO:0015035">
    <property type="term" value="F:protein-disulfide reductase activity"/>
    <property type="evidence" value="ECO:0007669"/>
    <property type="project" value="InterPro"/>
</dbReference>
<dbReference type="Gene3D" id="3.40.30.10">
    <property type="entry name" value="Glutaredoxin"/>
    <property type="match status" value="1"/>
</dbReference>
<evidence type="ECO:0000256" key="2">
    <source>
        <dbReference type="ARBA" id="ARBA00022448"/>
    </source>
</evidence>
<sequence length="114" mass="12472">MLADALTEVTDDTFAELVLGSPRPVLVDFWAEWCPPCGPVARTLAELAGDFPGVLIAQLNADENPVTMRAYRVLSMPTLLFFRDGTVVHTIVGARPRSVLRQALSGAFEPYVNR</sequence>
<dbReference type="RefSeq" id="WP_281421005.1">
    <property type="nucleotide sequence ID" value="NZ_BAABEA010000006.1"/>
</dbReference>
<gene>
    <name evidence="10" type="primary">trxA_2</name>
    <name evidence="10" type="ORF">Aau02nite_43090</name>
</gene>
<dbReference type="Pfam" id="PF00085">
    <property type="entry name" value="Thioredoxin"/>
    <property type="match status" value="1"/>
</dbReference>
<dbReference type="PANTHER" id="PTHR45663">
    <property type="entry name" value="GEO12009P1"/>
    <property type="match status" value="1"/>
</dbReference>
<evidence type="ECO:0000256" key="4">
    <source>
        <dbReference type="ARBA" id="ARBA00023157"/>
    </source>
</evidence>
<name>A0A919SFT2_9ACTN</name>
<dbReference type="InterPro" id="IPR017937">
    <property type="entry name" value="Thioredoxin_CS"/>
</dbReference>
<evidence type="ECO:0000259" key="9">
    <source>
        <dbReference type="PROSITE" id="PS51352"/>
    </source>
</evidence>
<dbReference type="InterPro" id="IPR013766">
    <property type="entry name" value="Thioredoxin_domain"/>
</dbReference>
<evidence type="ECO:0000256" key="6">
    <source>
        <dbReference type="PIRNR" id="PIRNR000077"/>
    </source>
</evidence>
<dbReference type="EMBL" id="BOQL01000033">
    <property type="protein sequence ID" value="GIM70879.1"/>
    <property type="molecule type" value="Genomic_DNA"/>
</dbReference>
<accession>A0A919SFT2</accession>
<dbReference type="GO" id="GO:0045454">
    <property type="term" value="P:cell redox homeostasis"/>
    <property type="evidence" value="ECO:0007669"/>
    <property type="project" value="TreeGrafter"/>
</dbReference>
<dbReference type="InterPro" id="IPR005746">
    <property type="entry name" value="Thioredoxin"/>
</dbReference>
<evidence type="ECO:0000256" key="8">
    <source>
        <dbReference type="PIRSR" id="PIRSR000077-4"/>
    </source>
</evidence>
<feature type="domain" description="Thioredoxin" evidence="9">
    <location>
        <begin position="1"/>
        <end position="109"/>
    </location>
</feature>
<keyword evidence="11" id="KW-1185">Reference proteome</keyword>
<dbReference type="CDD" id="cd02947">
    <property type="entry name" value="TRX_family"/>
    <property type="match status" value="1"/>
</dbReference>
<feature type="active site" description="Nucleophile" evidence="7">
    <location>
        <position position="34"/>
    </location>
</feature>
<comment type="caution">
    <text evidence="10">The sequence shown here is derived from an EMBL/GenBank/DDBJ whole genome shotgun (WGS) entry which is preliminary data.</text>
</comment>
<dbReference type="GO" id="GO:0005829">
    <property type="term" value="C:cytosol"/>
    <property type="evidence" value="ECO:0007669"/>
    <property type="project" value="TreeGrafter"/>
</dbReference>